<evidence type="ECO:0000313" key="3">
    <source>
        <dbReference type="EMBL" id="MFC0316188.1"/>
    </source>
</evidence>
<feature type="chain" id="PRO_5046162319" evidence="2">
    <location>
        <begin position="18"/>
        <end position="306"/>
    </location>
</feature>
<keyword evidence="4" id="KW-1185">Reference proteome</keyword>
<evidence type="ECO:0000313" key="4">
    <source>
        <dbReference type="Proteomes" id="UP001589783"/>
    </source>
</evidence>
<feature type="region of interest" description="Disordered" evidence="1">
    <location>
        <begin position="40"/>
        <end position="128"/>
    </location>
</feature>
<reference evidence="3 4" key="1">
    <citation type="submission" date="2024-09" db="EMBL/GenBank/DDBJ databases">
        <authorList>
            <person name="Sun Q."/>
            <person name="Mori K."/>
        </authorList>
    </citation>
    <scope>NUCLEOTIDE SEQUENCE [LARGE SCALE GENOMIC DNA]</scope>
    <source>
        <strain evidence="3 4">CCM 7957</strain>
    </source>
</reference>
<name>A0ABV6HBC0_9ACTN</name>
<protein>
    <submittedName>
        <fullName evidence="3">Uncharacterized protein</fullName>
    </submittedName>
</protein>
<evidence type="ECO:0000256" key="2">
    <source>
        <dbReference type="SAM" id="SignalP"/>
    </source>
</evidence>
<dbReference type="EMBL" id="JBHLWV010000027">
    <property type="protein sequence ID" value="MFC0316188.1"/>
    <property type="molecule type" value="Genomic_DNA"/>
</dbReference>
<comment type="caution">
    <text evidence="3">The sequence shown here is derived from an EMBL/GenBank/DDBJ whole genome shotgun (WGS) entry which is preliminary data.</text>
</comment>
<dbReference type="Proteomes" id="UP001589783">
    <property type="component" value="Unassembled WGS sequence"/>
</dbReference>
<proteinExistence type="predicted"/>
<gene>
    <name evidence="3" type="ORF">ACFFJD_15160</name>
</gene>
<feature type="signal peptide" evidence="2">
    <location>
        <begin position="1"/>
        <end position="17"/>
    </location>
</feature>
<organism evidence="3 4">
    <name type="scientific">Gordonia phosphorivorans</name>
    <dbReference type="NCBI Taxonomy" id="1056982"/>
    <lineage>
        <taxon>Bacteria</taxon>
        <taxon>Bacillati</taxon>
        <taxon>Actinomycetota</taxon>
        <taxon>Actinomycetes</taxon>
        <taxon>Mycobacteriales</taxon>
        <taxon>Gordoniaceae</taxon>
        <taxon>Gordonia</taxon>
    </lineage>
</organism>
<feature type="compositionally biased region" description="Polar residues" evidence="1">
    <location>
        <begin position="116"/>
        <end position="128"/>
    </location>
</feature>
<keyword evidence="2" id="KW-0732">Signal</keyword>
<dbReference type="RefSeq" id="WP_382365630.1">
    <property type="nucleotide sequence ID" value="NZ_JBHLWV010000027.1"/>
</dbReference>
<evidence type="ECO:0000256" key="1">
    <source>
        <dbReference type="SAM" id="MobiDB-lite"/>
    </source>
</evidence>
<feature type="compositionally biased region" description="Basic and acidic residues" evidence="1">
    <location>
        <begin position="75"/>
        <end position="84"/>
    </location>
</feature>
<accession>A0ABV6HBC0</accession>
<sequence length="306" mass="33317">MIATAILLVVSLAPATAETPAERCKRETAAYNNAWKNTWAQANPGKSPSDAPKPPVPYKCGGGNEDPPTLSPSTPEDKPDKTVEPTKAAPDSDDSGEAPSMNAPTQRRELEHPDQGQPTVQQGNPQPQNLLDRAKMLVEDIVRAANPRAKYLSYTKADQKLADNYVTPTRGNPLIQIKNIGRKNAEEYCTRKGMTLERKALAGNTLYTWWQEVEICGMPGVTMTSIKILHRGGETKTPTWSYTGMAFDPIARVGYDRYHGYTLSAEKFDQKIVWNGLGAGERTECFGGTATIAGDFDANDSCQIGG</sequence>